<accession>A0A4D6LHL6</accession>
<name>A0A4D6LHL6_VIGUN</name>
<gene>
    <name evidence="1" type="ORF">DEO72_LG3g2193</name>
</gene>
<proteinExistence type="predicted"/>
<sequence length="57" mass="6633">MLITLYFHRGNASYQEEKLEEDNKELEHFQALVEAQSPKGGNDHEIYESERAIEHTG</sequence>
<dbReference type="Proteomes" id="UP000501690">
    <property type="component" value="Linkage Group LG3"/>
</dbReference>
<evidence type="ECO:0000313" key="2">
    <source>
        <dbReference type="Proteomes" id="UP000501690"/>
    </source>
</evidence>
<evidence type="ECO:0000313" key="1">
    <source>
        <dbReference type="EMBL" id="QCD87654.1"/>
    </source>
</evidence>
<dbReference type="EMBL" id="CP039347">
    <property type="protein sequence ID" value="QCD87654.1"/>
    <property type="molecule type" value="Genomic_DNA"/>
</dbReference>
<keyword evidence="2" id="KW-1185">Reference proteome</keyword>
<dbReference type="AlphaFoldDB" id="A0A4D6LHL6"/>
<organism evidence="1 2">
    <name type="scientific">Vigna unguiculata</name>
    <name type="common">Cowpea</name>
    <dbReference type="NCBI Taxonomy" id="3917"/>
    <lineage>
        <taxon>Eukaryota</taxon>
        <taxon>Viridiplantae</taxon>
        <taxon>Streptophyta</taxon>
        <taxon>Embryophyta</taxon>
        <taxon>Tracheophyta</taxon>
        <taxon>Spermatophyta</taxon>
        <taxon>Magnoliopsida</taxon>
        <taxon>eudicotyledons</taxon>
        <taxon>Gunneridae</taxon>
        <taxon>Pentapetalae</taxon>
        <taxon>rosids</taxon>
        <taxon>fabids</taxon>
        <taxon>Fabales</taxon>
        <taxon>Fabaceae</taxon>
        <taxon>Papilionoideae</taxon>
        <taxon>50 kb inversion clade</taxon>
        <taxon>NPAAA clade</taxon>
        <taxon>indigoferoid/millettioid clade</taxon>
        <taxon>Phaseoleae</taxon>
        <taxon>Vigna</taxon>
    </lineage>
</organism>
<reference evidence="1 2" key="1">
    <citation type="submission" date="2019-04" db="EMBL/GenBank/DDBJ databases">
        <title>An improved genome assembly and genetic linkage map for asparagus bean, Vigna unguiculata ssp. sesquipedialis.</title>
        <authorList>
            <person name="Xia Q."/>
            <person name="Zhang R."/>
            <person name="Dong Y."/>
        </authorList>
    </citation>
    <scope>NUCLEOTIDE SEQUENCE [LARGE SCALE GENOMIC DNA]</scope>
    <source>
        <tissue evidence="1">Leaf</tissue>
    </source>
</reference>
<protein>
    <submittedName>
        <fullName evidence="1">Uncharacterized protein</fullName>
    </submittedName>
</protein>